<sequence length="38" mass="4247">MQQTHNLPKVSSILTTPIDGSPSFPYNTKVNKQENDTD</sequence>
<organism evidence="2 3">
    <name type="scientific">Synechococcus phage Bellamy</name>
    <dbReference type="NCBI Taxonomy" id="2023996"/>
    <lineage>
        <taxon>Viruses</taxon>
        <taxon>Duplodnaviria</taxon>
        <taxon>Heunggongvirae</taxon>
        <taxon>Uroviricota</taxon>
        <taxon>Caudoviricetes</taxon>
        <taxon>Pantevenvirales</taxon>
        <taxon>Kyanoviridae</taxon>
        <taxon>Bellamyvirus</taxon>
        <taxon>Bellamyvirus bellamy</taxon>
    </lineage>
</organism>
<dbReference type="EMBL" id="MF351863">
    <property type="protein sequence ID" value="ASR76232.1"/>
    <property type="molecule type" value="Genomic_DNA"/>
</dbReference>
<accession>A0A222YX04</accession>
<dbReference type="Proteomes" id="UP000221247">
    <property type="component" value="Segment"/>
</dbReference>
<evidence type="ECO:0000313" key="3">
    <source>
        <dbReference type="Proteomes" id="UP000221247"/>
    </source>
</evidence>
<keyword evidence="3" id="KW-1185">Reference proteome</keyword>
<name>A0A222YX04_9CAUD</name>
<feature type="region of interest" description="Disordered" evidence="1">
    <location>
        <begin position="1"/>
        <end position="38"/>
    </location>
</feature>
<dbReference type="RefSeq" id="YP_009791345.1">
    <property type="nucleotide sequence ID" value="NC_047838.1"/>
</dbReference>
<dbReference type="KEGG" id="vg:54981526"/>
<evidence type="ECO:0000256" key="1">
    <source>
        <dbReference type="SAM" id="MobiDB-lite"/>
    </source>
</evidence>
<protein>
    <submittedName>
        <fullName evidence="2">Uncharacterized protein</fullName>
    </submittedName>
</protein>
<gene>
    <name evidence="2" type="primary">196</name>
    <name evidence="2" type="ORF">PBI_BELLAMY_196</name>
</gene>
<proteinExistence type="predicted"/>
<dbReference type="GeneID" id="54981526"/>
<reference evidence="2 3" key="1">
    <citation type="submission" date="2017-06" db="EMBL/GenBank/DDBJ databases">
        <authorList>
            <person name="Kim H.J."/>
            <person name="Triplett B.A."/>
        </authorList>
    </citation>
    <scope>NUCLEOTIDE SEQUENCE [LARGE SCALE GENOMIC DNA]</scope>
</reference>
<evidence type="ECO:0000313" key="2">
    <source>
        <dbReference type="EMBL" id="ASR76232.1"/>
    </source>
</evidence>